<evidence type="ECO:0008006" key="4">
    <source>
        <dbReference type="Google" id="ProtNLM"/>
    </source>
</evidence>
<dbReference type="GeneID" id="63921866"/>
<feature type="compositionally biased region" description="Low complexity" evidence="1">
    <location>
        <begin position="202"/>
        <end position="224"/>
    </location>
</feature>
<dbReference type="RefSeq" id="XP_040877534.1">
    <property type="nucleotide sequence ID" value="XM_041028493.1"/>
</dbReference>
<gene>
    <name evidence="2" type="ORF">M437DRAFT_86603</name>
</gene>
<feature type="region of interest" description="Disordered" evidence="1">
    <location>
        <begin position="101"/>
        <end position="132"/>
    </location>
</feature>
<feature type="compositionally biased region" description="Basic and acidic residues" evidence="1">
    <location>
        <begin position="333"/>
        <end position="355"/>
    </location>
</feature>
<evidence type="ECO:0000256" key="1">
    <source>
        <dbReference type="SAM" id="MobiDB-lite"/>
    </source>
</evidence>
<sequence length="554" mass="61779">MDLRQFLIAPHERAQQQSSRHGTPKFDANPEHQQYGHQLQYQWQSQQSRQTQHQNHAPQHHSQDPAPSLLTREQVLKGLAAYPDILASLLVSHVRGTNIRSGAGMQSQQLNQSQGQGEHGNRDGEFDFQPSHTRSSLVGSAEVNLHYASAKQEDQGQEIPAQERQSMQRLEIKGSSRASPTTGNAAISMIPTSPRAGRYAKGQRLYRQGQYQQHIHAQGQHQQYSNSARGQTYRSLSNVTDAVSVPAPFTLKRKASSLASSRNSFTSAPYSPSASSTGNTPIRDADTPFSHKKVRKSVMIDEQRSNDGTSGQPSKSTESFMSCAGSVEGMNDGFDRDLDRRFDRKSDRGLDEHSAKPNLTDYGDEDLIRDAAKDANKETKPTNLTQICNDKSNITKDSSNNRTTEQNAAKKTAKQARQAQQAQRKILAAAKPLDVIPYTTSLQHSTPGVKVSELHNKIHATCFLWYHGLCPKKKGKYCKYLHALTSPPSYVQPPRGYVHGGHGEEGQKCCKRDWCPGDWMWDHDTDHQTNEEEDAKQEEMGEVEEGEVNEDEEA</sequence>
<proteinExistence type="predicted"/>
<dbReference type="AlphaFoldDB" id="A0A074WDE0"/>
<feature type="compositionally biased region" description="Low complexity" evidence="1">
    <location>
        <begin position="264"/>
        <end position="277"/>
    </location>
</feature>
<dbReference type="Proteomes" id="UP000030672">
    <property type="component" value="Unassembled WGS sequence"/>
</dbReference>
<evidence type="ECO:0000313" key="3">
    <source>
        <dbReference type="Proteomes" id="UP000030672"/>
    </source>
</evidence>
<name>A0A074WDE0_AURM1</name>
<feature type="compositionally biased region" description="Polar residues" evidence="1">
    <location>
        <begin position="306"/>
        <end position="320"/>
    </location>
</feature>
<feature type="region of interest" description="Disordered" evidence="1">
    <location>
        <begin position="174"/>
        <end position="232"/>
    </location>
</feature>
<reference evidence="2 3" key="1">
    <citation type="journal article" date="2014" name="BMC Genomics">
        <title>Genome sequencing of four Aureobasidium pullulans varieties: biotechnological potential, stress tolerance, and description of new species.</title>
        <authorList>
            <person name="Gostin Ar C."/>
            <person name="Ohm R.A."/>
            <person name="Kogej T."/>
            <person name="Sonjak S."/>
            <person name="Turk M."/>
            <person name="Zajc J."/>
            <person name="Zalar P."/>
            <person name="Grube M."/>
            <person name="Sun H."/>
            <person name="Han J."/>
            <person name="Sharma A."/>
            <person name="Chiniquy J."/>
            <person name="Ngan C.Y."/>
            <person name="Lipzen A."/>
            <person name="Barry K."/>
            <person name="Grigoriev I.V."/>
            <person name="Gunde-Cimerman N."/>
        </authorList>
    </citation>
    <scope>NUCLEOTIDE SEQUENCE [LARGE SCALE GENOMIC DNA]</scope>
    <source>
        <strain evidence="2 3">CBS 110374</strain>
    </source>
</reference>
<feature type="compositionally biased region" description="Low complexity" evidence="1">
    <location>
        <begin position="106"/>
        <end position="116"/>
    </location>
</feature>
<feature type="compositionally biased region" description="Acidic residues" evidence="1">
    <location>
        <begin position="531"/>
        <end position="554"/>
    </location>
</feature>
<keyword evidence="3" id="KW-1185">Reference proteome</keyword>
<feature type="compositionally biased region" description="Low complexity" evidence="1">
    <location>
        <begin position="32"/>
        <end position="56"/>
    </location>
</feature>
<dbReference type="EMBL" id="KL584842">
    <property type="protein sequence ID" value="KEQ60511.1"/>
    <property type="molecule type" value="Genomic_DNA"/>
</dbReference>
<feature type="region of interest" description="Disordered" evidence="1">
    <location>
        <begin position="1"/>
        <end position="66"/>
    </location>
</feature>
<protein>
    <recommendedName>
        <fullName evidence="4">C3H1-type domain-containing protein</fullName>
    </recommendedName>
</protein>
<evidence type="ECO:0000313" key="2">
    <source>
        <dbReference type="EMBL" id="KEQ60511.1"/>
    </source>
</evidence>
<feature type="compositionally biased region" description="Polar residues" evidence="1">
    <location>
        <begin position="176"/>
        <end position="185"/>
    </location>
</feature>
<feature type="compositionally biased region" description="Polar residues" evidence="1">
    <location>
        <begin position="390"/>
        <end position="407"/>
    </location>
</feature>
<dbReference type="HOGENOM" id="CLU_491733_0_0_1"/>
<accession>A0A074WDE0</accession>
<feature type="region of interest" description="Disordered" evidence="1">
    <location>
        <begin position="390"/>
        <end position="414"/>
    </location>
</feature>
<feature type="region of interest" description="Disordered" evidence="1">
    <location>
        <begin position="524"/>
        <end position="554"/>
    </location>
</feature>
<organism evidence="2 3">
    <name type="scientific">Aureobasidium melanogenum (strain CBS 110374)</name>
    <name type="common">Aureobasidium pullulans var. melanogenum</name>
    <dbReference type="NCBI Taxonomy" id="1043003"/>
    <lineage>
        <taxon>Eukaryota</taxon>
        <taxon>Fungi</taxon>
        <taxon>Dikarya</taxon>
        <taxon>Ascomycota</taxon>
        <taxon>Pezizomycotina</taxon>
        <taxon>Dothideomycetes</taxon>
        <taxon>Dothideomycetidae</taxon>
        <taxon>Dothideales</taxon>
        <taxon>Saccotheciaceae</taxon>
        <taxon>Aureobasidium</taxon>
    </lineage>
</organism>
<feature type="region of interest" description="Disordered" evidence="1">
    <location>
        <begin position="256"/>
        <end position="365"/>
    </location>
</feature>